<protein>
    <submittedName>
        <fullName evidence="1">Uncharacterized protein</fullName>
    </submittedName>
</protein>
<reference evidence="1" key="1">
    <citation type="journal article" date="2015" name="Nature">
        <title>Complex archaea that bridge the gap between prokaryotes and eukaryotes.</title>
        <authorList>
            <person name="Spang A."/>
            <person name="Saw J.H."/>
            <person name="Jorgensen S.L."/>
            <person name="Zaremba-Niedzwiedzka K."/>
            <person name="Martijn J."/>
            <person name="Lind A.E."/>
            <person name="van Eijk R."/>
            <person name="Schleper C."/>
            <person name="Guy L."/>
            <person name="Ettema T.J."/>
        </authorList>
    </citation>
    <scope>NUCLEOTIDE SEQUENCE</scope>
</reference>
<gene>
    <name evidence="1" type="ORF">LCGC14_2263480</name>
</gene>
<accession>A0A0F9DL81</accession>
<organism evidence="1">
    <name type="scientific">marine sediment metagenome</name>
    <dbReference type="NCBI Taxonomy" id="412755"/>
    <lineage>
        <taxon>unclassified sequences</taxon>
        <taxon>metagenomes</taxon>
        <taxon>ecological metagenomes</taxon>
    </lineage>
</organism>
<evidence type="ECO:0000313" key="1">
    <source>
        <dbReference type="EMBL" id="KKL54636.1"/>
    </source>
</evidence>
<proteinExistence type="predicted"/>
<dbReference type="AlphaFoldDB" id="A0A0F9DL81"/>
<name>A0A0F9DL81_9ZZZZ</name>
<dbReference type="EMBL" id="LAZR01031129">
    <property type="protein sequence ID" value="KKL54636.1"/>
    <property type="molecule type" value="Genomic_DNA"/>
</dbReference>
<comment type="caution">
    <text evidence="1">The sequence shown here is derived from an EMBL/GenBank/DDBJ whole genome shotgun (WGS) entry which is preliminary data.</text>
</comment>
<sequence>MEKRCANCGKEVVAVTVSRWLAAEDRPDYYCGVQCSIRHMKREQDDKGRGTTHVYVQVANEDEEEYVVTIRLVGWSPSLLMSLGQRPTEQARLANRK</sequence>